<reference evidence="1 2" key="1">
    <citation type="journal article" date="2013" name="Genome Announc.">
        <title>Complete genome sequence of Myxococcus stipitatus strain DSM 14675, a fruiting myxobacterium.</title>
        <authorList>
            <person name="Huntley S."/>
            <person name="Kneip S."/>
            <person name="Treuner-Lange A."/>
            <person name="Sogaard-Andersen L."/>
        </authorList>
    </citation>
    <scope>NUCLEOTIDE SEQUENCE [LARGE SCALE GENOMIC DNA]</scope>
    <source>
        <strain evidence="2">DSM 14675 / JCM 12634 / Mx s8</strain>
    </source>
</reference>
<gene>
    <name evidence="1" type="ordered locus">MYSTI_04695</name>
</gene>
<dbReference type="Proteomes" id="UP000011131">
    <property type="component" value="Chromosome"/>
</dbReference>
<protein>
    <submittedName>
        <fullName evidence="1">Uncharacterized protein</fullName>
    </submittedName>
</protein>
<dbReference type="RefSeq" id="WP_015350243.1">
    <property type="nucleotide sequence ID" value="NC_020126.1"/>
</dbReference>
<keyword evidence="2" id="KW-1185">Reference proteome</keyword>
<accession>L7UEF9</accession>
<proteinExistence type="predicted"/>
<dbReference type="PATRIC" id="fig|1278073.3.peg.4767"/>
<evidence type="ECO:0000313" key="2">
    <source>
        <dbReference type="Proteomes" id="UP000011131"/>
    </source>
</evidence>
<dbReference type="KEGG" id="msd:MYSTI_04695"/>
<dbReference type="HOGENOM" id="CLU_806149_0_0_7"/>
<dbReference type="EMBL" id="CP004025">
    <property type="protein sequence ID" value="AGC45987.1"/>
    <property type="molecule type" value="Genomic_DNA"/>
</dbReference>
<sequence>MRQNVPHAIVIVSPGDTAVADMAVQLKDKIFKKIGRHAYTVTLHKHIANTQLQQVLTQFASGRLYVLGHGETQTIGEFQPEELALHLFKHGLKPDLDSIHVRACYSGAFHENDDDDDPNPESLPPAYRLWQALIALWQGGGDNIYVTGMTARGVELSTLYADPTRRAANQGKFRALREHPSLKWIDKLRENSRDRGAIENLLDIDDPGKLKGFRLSIHFGIDVFTARFLGGQRPPPQYEGQELDDTVRTQVMDARRQLLGAQPPAFDDVDEKANLIAALIRYLIIDDLDSSEEDEASETPDMQGTALQDEILSTLDNIAPLLHETLLLDRTTSKAVFGHKPQQN</sequence>
<dbReference type="AlphaFoldDB" id="L7UEF9"/>
<name>L7UEF9_MYXSD</name>
<evidence type="ECO:0000313" key="1">
    <source>
        <dbReference type="EMBL" id="AGC45987.1"/>
    </source>
</evidence>
<organism evidence="1 2">
    <name type="scientific">Myxococcus stipitatus (strain DSM 14675 / JCM 12634 / Mx s8)</name>
    <dbReference type="NCBI Taxonomy" id="1278073"/>
    <lineage>
        <taxon>Bacteria</taxon>
        <taxon>Pseudomonadati</taxon>
        <taxon>Myxococcota</taxon>
        <taxon>Myxococcia</taxon>
        <taxon>Myxococcales</taxon>
        <taxon>Cystobacterineae</taxon>
        <taxon>Myxococcaceae</taxon>
        <taxon>Myxococcus</taxon>
    </lineage>
</organism>